<evidence type="ECO:0000256" key="1">
    <source>
        <dbReference type="SAM" id="Phobius"/>
    </source>
</evidence>
<organism evidence="3 4">
    <name type="scientific">Candidatus Kaiserbacteria bacterium GWA2_50_9</name>
    <dbReference type="NCBI Taxonomy" id="1798474"/>
    <lineage>
        <taxon>Bacteria</taxon>
        <taxon>Candidatus Kaiseribacteriota</taxon>
    </lineage>
</organism>
<evidence type="ECO:0000313" key="3">
    <source>
        <dbReference type="EMBL" id="OGG40889.1"/>
    </source>
</evidence>
<dbReference type="EMBL" id="MFKN01000023">
    <property type="protein sequence ID" value="OGG40889.1"/>
    <property type="molecule type" value="Genomic_DNA"/>
</dbReference>
<feature type="signal peptide" evidence="2">
    <location>
        <begin position="1"/>
        <end position="20"/>
    </location>
</feature>
<keyword evidence="1" id="KW-0472">Membrane</keyword>
<name>A0A1F6BVE3_9BACT</name>
<reference evidence="3 4" key="1">
    <citation type="journal article" date="2016" name="Nat. Commun.">
        <title>Thousands of microbial genomes shed light on interconnected biogeochemical processes in an aquifer system.</title>
        <authorList>
            <person name="Anantharaman K."/>
            <person name="Brown C.T."/>
            <person name="Hug L.A."/>
            <person name="Sharon I."/>
            <person name="Castelle C.J."/>
            <person name="Probst A.J."/>
            <person name="Thomas B.C."/>
            <person name="Singh A."/>
            <person name="Wilkins M.J."/>
            <person name="Karaoz U."/>
            <person name="Brodie E.L."/>
            <person name="Williams K.H."/>
            <person name="Hubbard S.S."/>
            <person name="Banfield J.F."/>
        </authorList>
    </citation>
    <scope>NUCLEOTIDE SEQUENCE [LARGE SCALE GENOMIC DNA]</scope>
</reference>
<accession>A0A1F6BVE3</accession>
<dbReference type="AlphaFoldDB" id="A0A1F6BVE3"/>
<comment type="caution">
    <text evidence="3">The sequence shown here is derived from an EMBL/GenBank/DDBJ whole genome shotgun (WGS) entry which is preliminary data.</text>
</comment>
<proteinExistence type="predicted"/>
<feature type="transmembrane region" description="Helical" evidence="1">
    <location>
        <begin position="100"/>
        <end position="124"/>
    </location>
</feature>
<gene>
    <name evidence="3" type="ORF">A2118_00960</name>
</gene>
<evidence type="ECO:0000313" key="4">
    <source>
        <dbReference type="Proteomes" id="UP000179014"/>
    </source>
</evidence>
<protein>
    <submittedName>
        <fullName evidence="3">Uncharacterized protein</fullName>
    </submittedName>
</protein>
<feature type="chain" id="PRO_5009523170" evidence="2">
    <location>
        <begin position="21"/>
        <end position="131"/>
    </location>
</feature>
<dbReference type="STRING" id="1798474.A2118_00960"/>
<keyword evidence="1" id="KW-1133">Transmembrane helix</keyword>
<keyword evidence="1" id="KW-0812">Transmembrane</keyword>
<keyword evidence="2" id="KW-0732">Signal</keyword>
<evidence type="ECO:0000256" key="2">
    <source>
        <dbReference type="SAM" id="SignalP"/>
    </source>
</evidence>
<sequence>MRTFIILAIVFLSLAPSALAVVTGGSGNNQTTTSGSGDTGGTLINPLQGGGSLESFLMNILRFVIRIGSIIVVLMYVYVGFKFVAAQGNESKITEAKTMLLWTTIGALVLIGAQVIAMGIQATVQALTSGG</sequence>
<feature type="transmembrane region" description="Helical" evidence="1">
    <location>
        <begin position="60"/>
        <end position="79"/>
    </location>
</feature>
<dbReference type="Proteomes" id="UP000179014">
    <property type="component" value="Unassembled WGS sequence"/>
</dbReference>